<sequence length="303" mass="34444">MHVLANRIGSHGKEVDYRKRGFFDGDDSGQDENLSTFLRNMTSDFRFIFMATDSSRMRKFLEEAVSDSFAHIIPRTLAEIYDELCVSLPYDLEEYSPDSGSNAGSVTHTPTKKDPFAEHSLYEGNRAAAKAMMDTFLDELASLSAPGDRKSNGGAKVGEKRRLSNDSKAEQPERKTVRKKTQRNRTGRAVKKSGKVYVSHILVNTYNHNKLRQNEPVCNIKGQIYFDKVESANLRWQHLVELKKRKLLNGKRQRNNQKKLIKPIRERSSDDSSTNGTTEATTNNQLLEPKREAITPDSDEEEL</sequence>
<dbReference type="AlphaFoldDB" id="A0AA36G3H5"/>
<feature type="compositionally biased region" description="Polar residues" evidence="1">
    <location>
        <begin position="98"/>
        <end position="109"/>
    </location>
</feature>
<proteinExistence type="predicted"/>
<feature type="compositionally biased region" description="Basic and acidic residues" evidence="1">
    <location>
        <begin position="147"/>
        <end position="175"/>
    </location>
</feature>
<feature type="compositionally biased region" description="Basic residues" evidence="1">
    <location>
        <begin position="176"/>
        <end position="192"/>
    </location>
</feature>
<protein>
    <recommendedName>
        <fullName evidence="2">Treslin STD domain-containing protein</fullName>
    </recommendedName>
</protein>
<accession>A0AA36G3H5</accession>
<evidence type="ECO:0000313" key="4">
    <source>
        <dbReference type="Proteomes" id="UP001177023"/>
    </source>
</evidence>
<evidence type="ECO:0000313" key="3">
    <source>
        <dbReference type="EMBL" id="CAJ0577456.1"/>
    </source>
</evidence>
<evidence type="ECO:0000256" key="1">
    <source>
        <dbReference type="SAM" id="MobiDB-lite"/>
    </source>
</evidence>
<feature type="compositionally biased region" description="Basic residues" evidence="1">
    <location>
        <begin position="250"/>
        <end position="262"/>
    </location>
</feature>
<dbReference type="Proteomes" id="UP001177023">
    <property type="component" value="Unassembled WGS sequence"/>
</dbReference>
<comment type="caution">
    <text evidence="3">The sequence shown here is derived from an EMBL/GenBank/DDBJ whole genome shotgun (WGS) entry which is preliminary data.</text>
</comment>
<evidence type="ECO:0000259" key="2">
    <source>
        <dbReference type="Pfam" id="PF21855"/>
    </source>
</evidence>
<reference evidence="3" key="1">
    <citation type="submission" date="2023-06" db="EMBL/GenBank/DDBJ databases">
        <authorList>
            <person name="Delattre M."/>
        </authorList>
    </citation>
    <scope>NUCLEOTIDE SEQUENCE</scope>
    <source>
        <strain evidence="3">AF72</strain>
    </source>
</reference>
<feature type="region of interest" description="Disordered" evidence="1">
    <location>
        <begin position="250"/>
        <end position="303"/>
    </location>
</feature>
<dbReference type="EMBL" id="CATQJA010002651">
    <property type="protein sequence ID" value="CAJ0577456.1"/>
    <property type="molecule type" value="Genomic_DNA"/>
</dbReference>
<dbReference type="InterPro" id="IPR053920">
    <property type="entry name" value="Treslin_STD"/>
</dbReference>
<feature type="non-terminal residue" evidence="3">
    <location>
        <position position="1"/>
    </location>
</feature>
<feature type="region of interest" description="Disordered" evidence="1">
    <location>
        <begin position="144"/>
        <end position="192"/>
    </location>
</feature>
<dbReference type="Pfam" id="PF21855">
    <property type="entry name" value="Treslin_STD"/>
    <property type="match status" value="1"/>
</dbReference>
<feature type="region of interest" description="Disordered" evidence="1">
    <location>
        <begin position="96"/>
        <end position="116"/>
    </location>
</feature>
<name>A0AA36G3H5_9BILA</name>
<feature type="domain" description="Treslin STD" evidence="2">
    <location>
        <begin position="31"/>
        <end position="84"/>
    </location>
</feature>
<organism evidence="3 4">
    <name type="scientific">Mesorhabditis spiculigera</name>
    <dbReference type="NCBI Taxonomy" id="96644"/>
    <lineage>
        <taxon>Eukaryota</taxon>
        <taxon>Metazoa</taxon>
        <taxon>Ecdysozoa</taxon>
        <taxon>Nematoda</taxon>
        <taxon>Chromadorea</taxon>
        <taxon>Rhabditida</taxon>
        <taxon>Rhabditina</taxon>
        <taxon>Rhabditomorpha</taxon>
        <taxon>Rhabditoidea</taxon>
        <taxon>Rhabditidae</taxon>
        <taxon>Mesorhabditinae</taxon>
        <taxon>Mesorhabditis</taxon>
    </lineage>
</organism>
<gene>
    <name evidence="3" type="ORF">MSPICULIGERA_LOCUS15729</name>
</gene>
<keyword evidence="4" id="KW-1185">Reference proteome</keyword>
<feature type="compositionally biased region" description="Polar residues" evidence="1">
    <location>
        <begin position="271"/>
        <end position="286"/>
    </location>
</feature>